<dbReference type="RefSeq" id="XP_033462569.1">
    <property type="nucleotide sequence ID" value="XM_033604311.1"/>
</dbReference>
<reference evidence="3" key="3">
    <citation type="submission" date="2025-08" db="UniProtKB">
        <authorList>
            <consortium name="RefSeq"/>
        </authorList>
    </citation>
    <scope>IDENTIFICATION</scope>
    <source>
        <strain evidence="3">CBS 342.82</strain>
    </source>
</reference>
<dbReference type="Proteomes" id="UP000504637">
    <property type="component" value="Unplaced"/>
</dbReference>
<protein>
    <submittedName>
        <fullName evidence="3">Alpha/beta-hydrolase</fullName>
    </submittedName>
</protein>
<reference evidence="3" key="2">
    <citation type="submission" date="2020-04" db="EMBL/GenBank/DDBJ databases">
        <authorList>
            <consortium name="NCBI Genome Project"/>
        </authorList>
    </citation>
    <scope>NUCLEOTIDE SEQUENCE</scope>
    <source>
        <strain evidence="3">CBS 342.82</strain>
    </source>
</reference>
<dbReference type="PANTHER" id="PTHR23024:SF339">
    <property type="entry name" value="ALPHA_BETA HYDROLASE FOLD-3 DOMAIN-CONTAINING PROTEIN"/>
    <property type="match status" value="1"/>
</dbReference>
<evidence type="ECO:0000259" key="1">
    <source>
        <dbReference type="Pfam" id="PF20434"/>
    </source>
</evidence>
<dbReference type="Pfam" id="PF20434">
    <property type="entry name" value="BD-FAE"/>
    <property type="match status" value="1"/>
</dbReference>
<sequence length="316" mass="35312">MASSASQAARRLRLLSHMDSDFPISLTYAVKNGVEIPLDLYLPSNPKGLPVLIWFHGGGLLQGRRDAVPPHFHDALQKYRFAFVSADYRLAPQVGVSDIFEDVEACIAYVRSPQGLVAHLAGPNCQEAIDPTRIAVSGSSAGGYLALLAGLYTEPKPNVIMPIYPITDPLGTFFITPQPIPIDKNVEQSNIATFMDPQGTVIANNDPKTGRTFSYFWMMQQANLARLLRIPVKRGEEQDRWRISRQIRKHRLPPTYAVHGDADRFVGVEQCDEVVGVMVAENIVFKYDRRHDLDHMFDSAPGTDLSGMYEFMMQHI</sequence>
<reference evidence="3" key="1">
    <citation type="submission" date="2020-01" db="EMBL/GenBank/DDBJ databases">
        <authorList>
            <consortium name="DOE Joint Genome Institute"/>
            <person name="Haridas S."/>
            <person name="Albert R."/>
            <person name="Binder M."/>
            <person name="Bloem J."/>
            <person name="Labutti K."/>
            <person name="Salamov A."/>
            <person name="Andreopoulos B."/>
            <person name="Baker S.E."/>
            <person name="Barry K."/>
            <person name="Bills G."/>
            <person name="Bluhm B.H."/>
            <person name="Cannon C."/>
            <person name="Castanera R."/>
            <person name="Culley D.E."/>
            <person name="Daum C."/>
            <person name="Ezra D."/>
            <person name="Gonzalez J.B."/>
            <person name="Henrissat B."/>
            <person name="Kuo A."/>
            <person name="Liang C."/>
            <person name="Lipzen A."/>
            <person name="Lutzoni F."/>
            <person name="Magnuson J."/>
            <person name="Mondo S."/>
            <person name="Nolan M."/>
            <person name="Ohm R."/>
            <person name="Pangilinan J."/>
            <person name="Park H.-J."/>
            <person name="Ramirez L."/>
            <person name="Alfaro M."/>
            <person name="Sun H."/>
            <person name="Tritt A."/>
            <person name="Yoshinaga Y."/>
            <person name="Zwiers L.-H."/>
            <person name="Turgeon B.G."/>
            <person name="Goodwin S.B."/>
            <person name="Spatafora J.W."/>
            <person name="Crous P.W."/>
            <person name="Grigoriev I.V."/>
        </authorList>
    </citation>
    <scope>NUCLEOTIDE SEQUENCE</scope>
    <source>
        <strain evidence="3">CBS 342.82</strain>
    </source>
</reference>
<dbReference type="AlphaFoldDB" id="A0A6J3MCC8"/>
<keyword evidence="2" id="KW-1185">Reference proteome</keyword>
<proteinExistence type="predicted"/>
<dbReference type="PANTHER" id="PTHR23024">
    <property type="entry name" value="ARYLACETAMIDE DEACETYLASE"/>
    <property type="match status" value="1"/>
</dbReference>
<dbReference type="Gene3D" id="3.40.50.1820">
    <property type="entry name" value="alpha/beta hydrolase"/>
    <property type="match status" value="1"/>
</dbReference>
<gene>
    <name evidence="3" type="ORF">K489DRAFT_378076</name>
</gene>
<name>A0A6J3MCC8_9PEZI</name>
<accession>A0A6J3MCC8</accession>
<feature type="domain" description="BD-FAE-like" evidence="1">
    <location>
        <begin position="38"/>
        <end position="273"/>
    </location>
</feature>
<evidence type="ECO:0000313" key="2">
    <source>
        <dbReference type="Proteomes" id="UP000504637"/>
    </source>
</evidence>
<dbReference type="SUPFAM" id="SSF53474">
    <property type="entry name" value="alpha/beta-Hydrolases"/>
    <property type="match status" value="1"/>
</dbReference>
<evidence type="ECO:0000313" key="3">
    <source>
        <dbReference type="RefSeq" id="XP_033462569.1"/>
    </source>
</evidence>
<dbReference type="InterPro" id="IPR050466">
    <property type="entry name" value="Carboxylest/Gibb_receptor"/>
</dbReference>
<dbReference type="InterPro" id="IPR049492">
    <property type="entry name" value="BD-FAE-like_dom"/>
</dbReference>
<dbReference type="InterPro" id="IPR029058">
    <property type="entry name" value="AB_hydrolase_fold"/>
</dbReference>
<organism evidence="3">
    <name type="scientific">Dissoconium aciculare CBS 342.82</name>
    <dbReference type="NCBI Taxonomy" id="1314786"/>
    <lineage>
        <taxon>Eukaryota</taxon>
        <taxon>Fungi</taxon>
        <taxon>Dikarya</taxon>
        <taxon>Ascomycota</taxon>
        <taxon>Pezizomycotina</taxon>
        <taxon>Dothideomycetes</taxon>
        <taxon>Dothideomycetidae</taxon>
        <taxon>Mycosphaerellales</taxon>
        <taxon>Dissoconiaceae</taxon>
        <taxon>Dissoconium</taxon>
    </lineage>
</organism>
<dbReference type="GeneID" id="54362111"/>
<dbReference type="OrthoDB" id="19653at2759"/>